<proteinExistence type="inferred from homology"/>
<dbReference type="InterPro" id="IPR050226">
    <property type="entry name" value="NagZ_Beta-hexosaminidase"/>
</dbReference>
<dbReference type="PRINTS" id="PR00133">
    <property type="entry name" value="GLHYDRLASE3"/>
</dbReference>
<evidence type="ECO:0000256" key="1">
    <source>
        <dbReference type="ARBA" id="ARBA00001231"/>
    </source>
</evidence>
<comment type="catalytic activity">
    <reaction evidence="1">
        <text>Hydrolysis of terminal non-reducing N-acetyl-D-hexosamine residues in N-acetyl-beta-D-hexosaminides.</text>
        <dbReference type="EC" id="3.2.1.52"/>
    </reaction>
</comment>
<dbReference type="GO" id="GO:0009254">
    <property type="term" value="P:peptidoglycan turnover"/>
    <property type="evidence" value="ECO:0007669"/>
    <property type="project" value="TreeGrafter"/>
</dbReference>
<dbReference type="PANTHER" id="PTHR30480:SF13">
    <property type="entry name" value="BETA-HEXOSAMINIDASE"/>
    <property type="match status" value="1"/>
</dbReference>
<dbReference type="InterPro" id="IPR036881">
    <property type="entry name" value="Glyco_hydro_3_C_sf"/>
</dbReference>
<dbReference type="EC" id="3.2.1.52" evidence="3"/>
<feature type="domain" description="Beta-lactamase-related" evidence="6">
    <location>
        <begin position="589"/>
        <end position="950"/>
    </location>
</feature>
<dbReference type="SUPFAM" id="SSF56601">
    <property type="entry name" value="beta-lactamase/transpeptidase-like"/>
    <property type="match status" value="1"/>
</dbReference>
<dbReference type="InterPro" id="IPR001466">
    <property type="entry name" value="Beta-lactam-related"/>
</dbReference>
<evidence type="ECO:0000256" key="3">
    <source>
        <dbReference type="ARBA" id="ARBA00012663"/>
    </source>
</evidence>
<evidence type="ECO:0000259" key="7">
    <source>
        <dbReference type="Pfam" id="PF00933"/>
    </source>
</evidence>
<accession>A0A7L7L909</accession>
<dbReference type="SUPFAM" id="SSF51445">
    <property type="entry name" value="(Trans)glycosidases"/>
    <property type="match status" value="1"/>
</dbReference>
<dbReference type="GO" id="GO:0005975">
    <property type="term" value="P:carbohydrate metabolic process"/>
    <property type="evidence" value="ECO:0007669"/>
    <property type="project" value="InterPro"/>
</dbReference>
<evidence type="ECO:0000313" key="9">
    <source>
        <dbReference type="Proteomes" id="UP000514509"/>
    </source>
</evidence>
<evidence type="ECO:0000256" key="2">
    <source>
        <dbReference type="ARBA" id="ARBA00005336"/>
    </source>
</evidence>
<dbReference type="InterPro" id="IPR012338">
    <property type="entry name" value="Beta-lactam/transpept-like"/>
</dbReference>
<dbReference type="Pfam" id="PF00933">
    <property type="entry name" value="Glyco_hydro_3"/>
    <property type="match status" value="1"/>
</dbReference>
<protein>
    <recommendedName>
        <fullName evidence="3">beta-N-acetylhexosaminidase</fullName>
        <ecNumber evidence="3">3.2.1.52</ecNumber>
    </recommendedName>
</protein>
<sequence>MKHILTIIFFLYSILASGQQFLQTSPAAQRWVDSTFKHLSKNEKIAQLMVVRLSERKGTEVAFYDKEVAEDLKKYNIGSVCLFQGKSTQHAAILNKLQSQARTPLLVTVDGETGLGMRFSDVTPFPNQLTLGAISDASLAYKLGSAIGEQCKRMGIQVDYAPVVDINNNPDNPVINFRSLGEDKYKVALFAGQIMKGMQDKGVMACLKHFPGHGDVAVDSHLDLPVINKTMPQLEELELYPFRQLIQQGVGSVMVAHLYIPTIDTIRNQATSLSRINVSGLLRSELGFKGLTFTDALEMKGVTKFYPQGEASVQSLIAGNDMLCLPGDVETSIKAIRKARREHRLTWAEIDEKVKKVLLAKYNLGLNKKIIIDTTRLAAGLNSQVTILKREIYQQAITLVRQTDPSVLPLTPGKKVAYVGIGITEPNHFAKQLQQTYGAECFYLGYKSDTTQARAILNSLRGKQYDAIILGLHQYQRYPANNFGISAGALQLLQQIQQIPNTLSLAFGNPYALKNFAGARNLIAAYEDDEVMQEVAVNVLKGITPTQGKLPVTVSPEYVYGSGIKTDFNLPTVAPELVGLDSNKLNQIDSLANNAIAKGAVPGCVILVAKNGKIAFHRAYGHLEYNKKEPITLETVYDLASVTKISATTMAVMKLFEEGKLDLQKTLGDYLPEVKGSDKAPLTIKDILLHQAGLIAFITFYKETMDEATGKPKPGIYSSVANSRYPFRVGEDMYLRRDWADTLSKRIIQSKLGPANTYVYSDNDFIYLGKVVAQISGLPLDEYVRSTFYLPLGMRTTTFKPREHLPLNSIAPTEYEPFFRNQLVRGDVHDPGAALFGGVAGHAGLFSNAYDLAKLYQLLLNGGELNGVRLFKKETIYFFTAYHSNISRRGLGFDKPEKDNATRKTPYPTLSASEATFGHTGFTGTCVWADPKSDLLFIFLSNRVNPRVNNKLMEMNVRGSIQEVVYQSIIKPTAKILNTTNKLANSQLKTSKVKKPRSRS</sequence>
<feature type="domain" description="Glycoside hydrolase family 3 N-terminal" evidence="7">
    <location>
        <begin position="42"/>
        <end position="358"/>
    </location>
</feature>
<dbReference type="InterPro" id="IPR017853">
    <property type="entry name" value="GH"/>
</dbReference>
<evidence type="ECO:0000259" key="6">
    <source>
        <dbReference type="Pfam" id="PF00144"/>
    </source>
</evidence>
<keyword evidence="4 8" id="KW-0378">Hydrolase</keyword>
<dbReference type="AlphaFoldDB" id="A0A7L7L909"/>
<dbReference type="PANTHER" id="PTHR30480">
    <property type="entry name" value="BETA-HEXOSAMINIDASE-RELATED"/>
    <property type="match status" value="1"/>
</dbReference>
<dbReference type="Proteomes" id="UP000514509">
    <property type="component" value="Chromosome"/>
</dbReference>
<dbReference type="Gene3D" id="3.40.710.10">
    <property type="entry name" value="DD-peptidase/beta-lactamase superfamily"/>
    <property type="match status" value="1"/>
</dbReference>
<gene>
    <name evidence="8" type="ORF">HUW48_15270</name>
</gene>
<name>A0A7L7L909_9BACT</name>
<comment type="similarity">
    <text evidence="2">Belongs to the glycosyl hydrolase 3 family.</text>
</comment>
<dbReference type="Pfam" id="PF00144">
    <property type="entry name" value="Beta-lactamase"/>
    <property type="match status" value="1"/>
</dbReference>
<organism evidence="8 9">
    <name type="scientific">Adhaeribacter radiodurans</name>
    <dbReference type="NCBI Taxonomy" id="2745197"/>
    <lineage>
        <taxon>Bacteria</taxon>
        <taxon>Pseudomonadati</taxon>
        <taxon>Bacteroidota</taxon>
        <taxon>Cytophagia</taxon>
        <taxon>Cytophagales</taxon>
        <taxon>Hymenobacteraceae</taxon>
        <taxon>Adhaeribacter</taxon>
    </lineage>
</organism>
<keyword evidence="5" id="KW-0326">Glycosidase</keyword>
<reference evidence="8 9" key="1">
    <citation type="submission" date="2020-08" db="EMBL/GenBank/DDBJ databases">
        <title>Adhaeribacter dokdonensis sp. nov., isolated from the rhizosphere of Elymus tsukushiensis, a plant native to the Dokdo Islands, Republic of Korea.</title>
        <authorList>
            <person name="Ghim S.Y."/>
        </authorList>
    </citation>
    <scope>NUCLEOTIDE SEQUENCE [LARGE SCALE GENOMIC DNA]</scope>
    <source>
        <strain evidence="8 9">KUDC8001</strain>
    </source>
</reference>
<dbReference type="Gene3D" id="3.20.20.300">
    <property type="entry name" value="Glycoside hydrolase, family 3, N-terminal domain"/>
    <property type="match status" value="1"/>
</dbReference>
<evidence type="ECO:0000256" key="4">
    <source>
        <dbReference type="ARBA" id="ARBA00022801"/>
    </source>
</evidence>
<dbReference type="GO" id="GO:0004563">
    <property type="term" value="F:beta-N-acetylhexosaminidase activity"/>
    <property type="evidence" value="ECO:0007669"/>
    <property type="project" value="UniProtKB-EC"/>
</dbReference>
<evidence type="ECO:0000256" key="5">
    <source>
        <dbReference type="ARBA" id="ARBA00023295"/>
    </source>
</evidence>
<dbReference type="KEGG" id="add:HUW48_15270"/>
<dbReference type="RefSeq" id="WP_182411769.1">
    <property type="nucleotide sequence ID" value="NZ_CP055153.1"/>
</dbReference>
<evidence type="ECO:0000313" key="8">
    <source>
        <dbReference type="EMBL" id="QMU29310.1"/>
    </source>
</evidence>
<dbReference type="EMBL" id="CP055153">
    <property type="protein sequence ID" value="QMU29310.1"/>
    <property type="molecule type" value="Genomic_DNA"/>
</dbReference>
<dbReference type="InterPro" id="IPR001764">
    <property type="entry name" value="Glyco_hydro_3_N"/>
</dbReference>
<keyword evidence="9" id="KW-1185">Reference proteome</keyword>
<dbReference type="InterPro" id="IPR036962">
    <property type="entry name" value="Glyco_hydro_3_N_sf"/>
</dbReference>
<dbReference type="Gene3D" id="3.40.50.1700">
    <property type="entry name" value="Glycoside hydrolase family 3 C-terminal domain"/>
    <property type="match status" value="1"/>
</dbReference>